<keyword evidence="5" id="KW-1185">Reference proteome</keyword>
<organism evidence="4 5">
    <name type="scientific">Haematococcus lacustris</name>
    <name type="common">Green alga</name>
    <name type="synonym">Haematococcus pluvialis</name>
    <dbReference type="NCBI Taxonomy" id="44745"/>
    <lineage>
        <taxon>Eukaryota</taxon>
        <taxon>Viridiplantae</taxon>
        <taxon>Chlorophyta</taxon>
        <taxon>core chlorophytes</taxon>
        <taxon>Chlorophyceae</taxon>
        <taxon>CS clade</taxon>
        <taxon>Chlamydomonadales</taxon>
        <taxon>Haematococcaceae</taxon>
        <taxon>Haematococcus</taxon>
    </lineage>
</organism>
<name>A0A699Z5G0_HAELA</name>
<evidence type="ECO:0000256" key="3">
    <source>
        <dbReference type="SAM" id="MobiDB-lite"/>
    </source>
</evidence>
<accession>A0A699Z5G0</accession>
<keyword evidence="2" id="KW-0479">Metal-binding</keyword>
<keyword evidence="2" id="KW-0408">Iron</keyword>
<comment type="caution">
    <text evidence="4">The sequence shown here is derived from an EMBL/GenBank/DDBJ whole genome shotgun (WGS) entry which is preliminary data.</text>
</comment>
<evidence type="ECO:0000256" key="1">
    <source>
        <dbReference type="ARBA" id="ARBA00001966"/>
    </source>
</evidence>
<feature type="region of interest" description="Disordered" evidence="3">
    <location>
        <begin position="52"/>
        <end position="97"/>
    </location>
</feature>
<comment type="cofactor">
    <cofactor evidence="1">
        <name>[4Fe-4S] cluster</name>
        <dbReference type="ChEBI" id="CHEBI:49883"/>
    </cofactor>
</comment>
<evidence type="ECO:0000313" key="5">
    <source>
        <dbReference type="Proteomes" id="UP000485058"/>
    </source>
</evidence>
<reference evidence="4 5" key="1">
    <citation type="submission" date="2020-02" db="EMBL/GenBank/DDBJ databases">
        <title>Draft genome sequence of Haematococcus lacustris strain NIES-144.</title>
        <authorList>
            <person name="Morimoto D."/>
            <person name="Nakagawa S."/>
            <person name="Yoshida T."/>
            <person name="Sawayama S."/>
        </authorList>
    </citation>
    <scope>NUCLEOTIDE SEQUENCE [LARGE SCALE GENOMIC DNA]</scope>
    <source>
        <strain evidence="4 5">NIES-144</strain>
    </source>
</reference>
<gene>
    <name evidence="4" type="ORF">HaLaN_10350</name>
</gene>
<protein>
    <submittedName>
        <fullName evidence="4">Uncharacterized protein</fullName>
    </submittedName>
</protein>
<dbReference type="GO" id="GO:0044689">
    <property type="term" value="F:7,8-didemethyl-8-hydroxy-5-deazariboflavin synthase activity"/>
    <property type="evidence" value="ECO:0007669"/>
    <property type="project" value="TreeGrafter"/>
</dbReference>
<dbReference type="AlphaFoldDB" id="A0A699Z5G0"/>
<proteinExistence type="predicted"/>
<evidence type="ECO:0000256" key="2">
    <source>
        <dbReference type="ARBA" id="ARBA00022485"/>
    </source>
</evidence>
<feature type="compositionally biased region" description="Low complexity" evidence="3">
    <location>
        <begin position="63"/>
        <end position="77"/>
    </location>
</feature>
<sequence>MGPERAGQLLSAGCNDMGGSLMNESITRAAGAGHGQELPPRAMQQLILGAGRRPRQRTTLYGSPSSSQTQASLSDNSLQPLSPLVTAGPALPRAPAP</sequence>
<dbReference type="GO" id="GO:0051539">
    <property type="term" value="F:4 iron, 4 sulfur cluster binding"/>
    <property type="evidence" value="ECO:0007669"/>
    <property type="project" value="UniProtKB-KW"/>
</dbReference>
<dbReference type="PANTHER" id="PTHR43076">
    <property type="entry name" value="FO SYNTHASE (COFH)"/>
    <property type="match status" value="1"/>
</dbReference>
<evidence type="ECO:0000313" key="4">
    <source>
        <dbReference type="EMBL" id="GFH14319.1"/>
    </source>
</evidence>
<keyword evidence="2" id="KW-0411">Iron-sulfur</keyword>
<dbReference type="Proteomes" id="UP000485058">
    <property type="component" value="Unassembled WGS sequence"/>
</dbReference>
<dbReference type="PANTHER" id="PTHR43076:SF1">
    <property type="entry name" value="LIPOYL SYNTHASE 2"/>
    <property type="match status" value="1"/>
</dbReference>
<dbReference type="InterPro" id="IPR034405">
    <property type="entry name" value="F420"/>
</dbReference>
<dbReference type="EMBL" id="BLLF01000712">
    <property type="protein sequence ID" value="GFH14319.1"/>
    <property type="molecule type" value="Genomic_DNA"/>
</dbReference>
<keyword evidence="2" id="KW-0004">4Fe-4S</keyword>